<dbReference type="AlphaFoldDB" id="A0A2M4DBP4"/>
<name>A0A2M4DBP4_ANODA</name>
<sequence length="102" mass="11506">MSSRRVSISAALYLLRSWNRVLYAHLCSTLTGTHTRTVKYEMMIFTVSTPVNRCSTVCSSRERLVFSNANTLRYHAFRGDLVCGARANRRAQRADTTRGTTG</sequence>
<organism evidence="1">
    <name type="scientific">Anopheles darlingi</name>
    <name type="common">Mosquito</name>
    <dbReference type="NCBI Taxonomy" id="43151"/>
    <lineage>
        <taxon>Eukaryota</taxon>
        <taxon>Metazoa</taxon>
        <taxon>Ecdysozoa</taxon>
        <taxon>Arthropoda</taxon>
        <taxon>Hexapoda</taxon>
        <taxon>Insecta</taxon>
        <taxon>Pterygota</taxon>
        <taxon>Neoptera</taxon>
        <taxon>Endopterygota</taxon>
        <taxon>Diptera</taxon>
        <taxon>Nematocera</taxon>
        <taxon>Culicoidea</taxon>
        <taxon>Culicidae</taxon>
        <taxon>Anophelinae</taxon>
        <taxon>Anopheles</taxon>
    </lineage>
</organism>
<accession>A0A2M4DBP4</accession>
<proteinExistence type="predicted"/>
<reference evidence="1" key="1">
    <citation type="submission" date="2018-01" db="EMBL/GenBank/DDBJ databases">
        <title>An insight into the sialome of Amazonian anophelines.</title>
        <authorList>
            <person name="Ribeiro J.M."/>
            <person name="Scarpassa V."/>
            <person name="Calvo E."/>
        </authorList>
    </citation>
    <scope>NUCLEOTIDE SEQUENCE</scope>
</reference>
<dbReference type="EMBL" id="GGFL01010778">
    <property type="protein sequence ID" value="MBW74956.1"/>
    <property type="molecule type" value="Transcribed_RNA"/>
</dbReference>
<protein>
    <submittedName>
        <fullName evidence="1">Putative secreted protein</fullName>
    </submittedName>
</protein>
<evidence type="ECO:0000313" key="1">
    <source>
        <dbReference type="EMBL" id="MBW74956.1"/>
    </source>
</evidence>